<dbReference type="GO" id="GO:0020037">
    <property type="term" value="F:heme binding"/>
    <property type="evidence" value="ECO:0007669"/>
    <property type="project" value="InterPro"/>
</dbReference>
<evidence type="ECO:0000256" key="3">
    <source>
        <dbReference type="ARBA" id="ARBA00022723"/>
    </source>
</evidence>
<dbReference type="STRING" id="2025994.A0A2T3A427"/>
<dbReference type="AlphaFoldDB" id="A0A2T3A427"/>
<dbReference type="EMBL" id="KZ678476">
    <property type="protein sequence ID" value="PSR82481.1"/>
    <property type="molecule type" value="Genomic_DNA"/>
</dbReference>
<dbReference type="SUPFAM" id="SSF48264">
    <property type="entry name" value="Cytochrome P450"/>
    <property type="match status" value="1"/>
</dbReference>
<comment type="similarity">
    <text evidence="1">Belongs to the cytochrome P450 family.</text>
</comment>
<keyword evidence="4" id="KW-0408">Iron</keyword>
<evidence type="ECO:0000313" key="5">
    <source>
        <dbReference type="EMBL" id="PSR82481.1"/>
    </source>
</evidence>
<accession>A0A2T3A427</accession>
<evidence type="ECO:0000256" key="4">
    <source>
        <dbReference type="ARBA" id="ARBA00023004"/>
    </source>
</evidence>
<keyword evidence="3" id="KW-0479">Metal-binding</keyword>
<keyword evidence="6" id="KW-1185">Reference proteome</keyword>
<dbReference type="GO" id="GO:0016705">
    <property type="term" value="F:oxidoreductase activity, acting on paired donors, with incorporation or reduction of molecular oxygen"/>
    <property type="evidence" value="ECO:0007669"/>
    <property type="project" value="InterPro"/>
</dbReference>
<reference evidence="5 6" key="1">
    <citation type="journal article" date="2018" name="Mycol. Prog.">
        <title>Coniella lustricola, a new species from submerged detritus.</title>
        <authorList>
            <person name="Raudabaugh D.B."/>
            <person name="Iturriaga T."/>
            <person name="Carver A."/>
            <person name="Mondo S."/>
            <person name="Pangilinan J."/>
            <person name="Lipzen A."/>
            <person name="He G."/>
            <person name="Amirebrahimi M."/>
            <person name="Grigoriev I.V."/>
            <person name="Miller A.N."/>
        </authorList>
    </citation>
    <scope>NUCLEOTIDE SEQUENCE [LARGE SCALE GENOMIC DNA]</scope>
    <source>
        <strain evidence="5 6">B22-T-1</strain>
    </source>
</reference>
<dbReference type="PANTHER" id="PTHR24304:SF2">
    <property type="entry name" value="24-HYDROXYCHOLESTEROL 7-ALPHA-HYDROXYLASE"/>
    <property type="match status" value="1"/>
</dbReference>
<dbReference type="Gene3D" id="1.10.630.10">
    <property type="entry name" value="Cytochrome P450"/>
    <property type="match status" value="1"/>
</dbReference>
<dbReference type="GO" id="GO:0008395">
    <property type="term" value="F:steroid hydroxylase activity"/>
    <property type="evidence" value="ECO:0007669"/>
    <property type="project" value="TreeGrafter"/>
</dbReference>
<gene>
    <name evidence="5" type="ORF">BD289DRAFT_12951</name>
</gene>
<dbReference type="InterPro" id="IPR050529">
    <property type="entry name" value="CYP450_sterol_14alpha_dmase"/>
</dbReference>
<sequence>MPKMFLIDYVGALLKGIQQLVPAITALATIWLGWRFCTFTLWPALHPQRPKPLPYLVPVLTHVFGMSKNAAALYTRGREYFGNTREIFSVTVMGEVLYIVTSPSDVQALYKEPKLSFEAVIAAVMADFGCSPDTVEKMFNKEGKLKTWMDVSHDDFRYQMHPGKEFAKLNEAFLINIEFSLKWDKITGFPVTNRASTGKLLTVSLWKWCYTVLVDAATRSMFGNAIFEVYPDVMENFYMFDQEGWKLPFKYPEFAAKTLYRTLGRSKTAFADFLALPEDQRQDSCWIVKRLEDGMKDVGIIDPAQCGVMLFVLHRL</sequence>
<keyword evidence="2" id="KW-0349">Heme</keyword>
<dbReference type="InterPro" id="IPR036396">
    <property type="entry name" value="Cyt_P450_sf"/>
</dbReference>
<evidence type="ECO:0008006" key="7">
    <source>
        <dbReference type="Google" id="ProtNLM"/>
    </source>
</evidence>
<dbReference type="GO" id="GO:0005506">
    <property type="term" value="F:iron ion binding"/>
    <property type="evidence" value="ECO:0007669"/>
    <property type="project" value="InterPro"/>
</dbReference>
<name>A0A2T3A427_9PEZI</name>
<evidence type="ECO:0000313" key="6">
    <source>
        <dbReference type="Proteomes" id="UP000241462"/>
    </source>
</evidence>
<evidence type="ECO:0000256" key="2">
    <source>
        <dbReference type="ARBA" id="ARBA00022617"/>
    </source>
</evidence>
<proteinExistence type="inferred from homology"/>
<protein>
    <recommendedName>
        <fullName evidence="7">Cytochrome P450</fullName>
    </recommendedName>
</protein>
<dbReference type="OrthoDB" id="1470350at2759"/>
<organism evidence="5 6">
    <name type="scientific">Coniella lustricola</name>
    <dbReference type="NCBI Taxonomy" id="2025994"/>
    <lineage>
        <taxon>Eukaryota</taxon>
        <taxon>Fungi</taxon>
        <taxon>Dikarya</taxon>
        <taxon>Ascomycota</taxon>
        <taxon>Pezizomycotina</taxon>
        <taxon>Sordariomycetes</taxon>
        <taxon>Sordariomycetidae</taxon>
        <taxon>Diaporthales</taxon>
        <taxon>Schizoparmaceae</taxon>
        <taxon>Coniella</taxon>
    </lineage>
</organism>
<dbReference type="Proteomes" id="UP000241462">
    <property type="component" value="Unassembled WGS sequence"/>
</dbReference>
<dbReference type="PANTHER" id="PTHR24304">
    <property type="entry name" value="CYTOCHROME P450 FAMILY 7"/>
    <property type="match status" value="1"/>
</dbReference>
<dbReference type="InParanoid" id="A0A2T3A427"/>
<evidence type="ECO:0000256" key="1">
    <source>
        <dbReference type="ARBA" id="ARBA00010617"/>
    </source>
</evidence>